<dbReference type="OrthoDB" id="6555354at2"/>
<name>A0A3N0FL88_9GAMM</name>
<proteinExistence type="predicted"/>
<dbReference type="AlphaFoldDB" id="A0A3N0FL88"/>
<sequence length="308" mass="35440">MQKQTFLLNTKSSMPEWMTIQEAIRITKKTTKIELTDSDIYRHALYGNISLSIYFQSPIFLRKIRTLDNKLKLRPVGYSLIDQLCLLDRSSFLGKRDLILSTEGKYITPTQPIIDTLLAGYEYVMVQRLLARTLRIPLPHIGTNEINYGISVTLSGEIFQVFEKLTWQERINQKIMRLPEKMWTDIYQGILQQGINPDLRKDYFPIHDLPQDACFVIRHTELEKLIDMPTKNQTSSSSSTRISTPLSRLFWLACKHNEAISPLIRQPYKLLSIFEQWASTDGITDHLSGDTLKTALERGSPTSISASN</sequence>
<dbReference type="RefSeq" id="WP_012769237.1">
    <property type="nucleotide sequence ID" value="NZ_RJLR01000080.1"/>
</dbReference>
<comment type="caution">
    <text evidence="1">The sequence shown here is derived from an EMBL/GenBank/DDBJ whole genome shotgun (WGS) entry which is preliminary data.</text>
</comment>
<reference evidence="1 2" key="1">
    <citation type="submission" date="2018-11" db="EMBL/GenBank/DDBJ databases">
        <title>Characterization of surface water Dickeya isolates.</title>
        <authorList>
            <person name="Van Gijsegem F."/>
            <person name="Pedron J."/>
        </authorList>
    </citation>
    <scope>NUCLEOTIDE SEQUENCE [LARGE SCALE GENOMIC DNA]</scope>
    <source>
        <strain evidence="1 2">FVG1-MFV-O17</strain>
    </source>
</reference>
<evidence type="ECO:0000313" key="1">
    <source>
        <dbReference type="EMBL" id="RNM00933.1"/>
    </source>
</evidence>
<gene>
    <name evidence="1" type="ORF">EF878_20900</name>
</gene>
<protein>
    <submittedName>
        <fullName evidence="1">Uncharacterized protein</fullName>
    </submittedName>
</protein>
<dbReference type="Proteomes" id="UP000276061">
    <property type="component" value="Unassembled WGS sequence"/>
</dbReference>
<dbReference type="GeneID" id="45079609"/>
<dbReference type="EMBL" id="RJLR01000080">
    <property type="protein sequence ID" value="RNM00933.1"/>
    <property type="molecule type" value="Genomic_DNA"/>
</dbReference>
<accession>A0A3N0FL88</accession>
<organism evidence="1 2">
    <name type="scientific">Dickeya undicola</name>
    <dbReference type="NCBI Taxonomy" id="1577887"/>
    <lineage>
        <taxon>Bacteria</taxon>
        <taxon>Pseudomonadati</taxon>
        <taxon>Pseudomonadota</taxon>
        <taxon>Gammaproteobacteria</taxon>
        <taxon>Enterobacterales</taxon>
        <taxon>Pectobacteriaceae</taxon>
        <taxon>Dickeya</taxon>
    </lineage>
</organism>
<evidence type="ECO:0000313" key="2">
    <source>
        <dbReference type="Proteomes" id="UP000276061"/>
    </source>
</evidence>